<dbReference type="PANTHER" id="PTHR33481:SF1">
    <property type="entry name" value="ENDONUCLEASE_EXONUCLEASE_PHOSPHATASE DOMAIN-CONTAINING PROTEIN-RELATED"/>
    <property type="match status" value="1"/>
</dbReference>
<dbReference type="Proteomes" id="UP001163105">
    <property type="component" value="Unassembled WGS sequence"/>
</dbReference>
<dbReference type="AlphaFoldDB" id="A0AB34FGA8"/>
<protein>
    <submittedName>
        <fullName evidence="1">Endonuclease/reverse transcriptase</fullName>
    </submittedName>
</protein>
<organism evidence="1 2">
    <name type="scientific">Purpureocillium lavendulum</name>
    <dbReference type="NCBI Taxonomy" id="1247861"/>
    <lineage>
        <taxon>Eukaryota</taxon>
        <taxon>Fungi</taxon>
        <taxon>Dikarya</taxon>
        <taxon>Ascomycota</taxon>
        <taxon>Pezizomycotina</taxon>
        <taxon>Sordariomycetes</taxon>
        <taxon>Hypocreomycetidae</taxon>
        <taxon>Hypocreales</taxon>
        <taxon>Ophiocordycipitaceae</taxon>
        <taxon>Purpureocillium</taxon>
    </lineage>
</organism>
<evidence type="ECO:0000313" key="2">
    <source>
        <dbReference type="Proteomes" id="UP001163105"/>
    </source>
</evidence>
<reference evidence="1" key="1">
    <citation type="submission" date="2023-01" db="EMBL/GenBank/DDBJ databases">
        <title>The growth and conidiation of Purpureocillium lavendulum are regulated by nitrogen source and histone H3K14 acetylation.</title>
        <authorList>
            <person name="Tang P."/>
            <person name="Han J."/>
            <person name="Zhang C."/>
            <person name="Tang P."/>
            <person name="Qi F."/>
            <person name="Zhang K."/>
            <person name="Liang L."/>
        </authorList>
    </citation>
    <scope>NUCLEOTIDE SEQUENCE</scope>
    <source>
        <strain evidence="1">YMF1.00683</strain>
    </source>
</reference>
<sequence>MRAIPFSQDVSLAEVQDATIRTGNTSPGSDNITVKMLNAAWHIIGEHVRRLYEACLRLGHHPRPFREAEVVMIANGR</sequence>
<gene>
    <name evidence="1" type="ORF">O9K51_09419</name>
</gene>
<keyword evidence="1" id="KW-0255">Endonuclease</keyword>
<comment type="caution">
    <text evidence="1">The sequence shown here is derived from an EMBL/GenBank/DDBJ whole genome shotgun (WGS) entry which is preliminary data.</text>
</comment>
<keyword evidence="1" id="KW-0540">Nuclease</keyword>
<keyword evidence="2" id="KW-1185">Reference proteome</keyword>
<dbReference type="PANTHER" id="PTHR33481">
    <property type="entry name" value="REVERSE TRANSCRIPTASE"/>
    <property type="match status" value="1"/>
</dbReference>
<name>A0AB34FGA8_9HYPO</name>
<dbReference type="EMBL" id="JAQHRD010000009">
    <property type="protein sequence ID" value="KAJ6437997.1"/>
    <property type="molecule type" value="Genomic_DNA"/>
</dbReference>
<keyword evidence="1" id="KW-0378">Hydrolase</keyword>
<proteinExistence type="predicted"/>
<accession>A0AB34FGA8</accession>
<evidence type="ECO:0000313" key="1">
    <source>
        <dbReference type="EMBL" id="KAJ6437997.1"/>
    </source>
</evidence>
<dbReference type="GO" id="GO:0004519">
    <property type="term" value="F:endonuclease activity"/>
    <property type="evidence" value="ECO:0007669"/>
    <property type="project" value="UniProtKB-KW"/>
</dbReference>